<reference evidence="2" key="2">
    <citation type="submission" date="2015-01" db="EMBL/GenBank/DDBJ databases">
        <title>Evolutionary Origins and Diversification of the Mycorrhizal Mutualists.</title>
        <authorList>
            <consortium name="DOE Joint Genome Institute"/>
            <consortium name="Mycorrhizal Genomics Consortium"/>
            <person name="Kohler A."/>
            <person name="Kuo A."/>
            <person name="Nagy L.G."/>
            <person name="Floudas D."/>
            <person name="Copeland A."/>
            <person name="Barry K.W."/>
            <person name="Cichocki N."/>
            <person name="Veneault-Fourrey C."/>
            <person name="LaButti K."/>
            <person name="Lindquist E.A."/>
            <person name="Lipzen A."/>
            <person name="Lundell T."/>
            <person name="Morin E."/>
            <person name="Murat C."/>
            <person name="Riley R."/>
            <person name="Ohm R."/>
            <person name="Sun H."/>
            <person name="Tunlid A."/>
            <person name="Henrissat B."/>
            <person name="Grigoriev I.V."/>
            <person name="Hibbett D.S."/>
            <person name="Martin F."/>
        </authorList>
    </citation>
    <scope>NUCLEOTIDE SEQUENCE [LARGE SCALE GENOMIC DNA]</scope>
    <source>
        <strain evidence="2">ATCC 200175</strain>
    </source>
</reference>
<name>A0A0C9T001_PAXIN</name>
<gene>
    <name evidence="1" type="ORF">PAXINDRAFT_21962</name>
</gene>
<protein>
    <submittedName>
        <fullName evidence="1">Uncharacterized protein</fullName>
    </submittedName>
</protein>
<reference evidence="1 2" key="1">
    <citation type="submission" date="2014-06" db="EMBL/GenBank/DDBJ databases">
        <authorList>
            <consortium name="DOE Joint Genome Institute"/>
            <person name="Kuo A."/>
            <person name="Kohler A."/>
            <person name="Nagy L.G."/>
            <person name="Floudas D."/>
            <person name="Copeland A."/>
            <person name="Barry K.W."/>
            <person name="Cichocki N."/>
            <person name="Veneault-Fourrey C."/>
            <person name="LaButti K."/>
            <person name="Lindquist E.A."/>
            <person name="Lipzen A."/>
            <person name="Lundell T."/>
            <person name="Morin E."/>
            <person name="Murat C."/>
            <person name="Sun H."/>
            <person name="Tunlid A."/>
            <person name="Henrissat B."/>
            <person name="Grigoriev I.V."/>
            <person name="Hibbett D.S."/>
            <person name="Martin F."/>
            <person name="Nordberg H.P."/>
            <person name="Cantor M.N."/>
            <person name="Hua S.X."/>
        </authorList>
    </citation>
    <scope>NUCLEOTIDE SEQUENCE [LARGE SCALE GENOMIC DNA]</scope>
    <source>
        <strain evidence="1 2">ATCC 200175</strain>
    </source>
</reference>
<evidence type="ECO:0000313" key="1">
    <source>
        <dbReference type="EMBL" id="KIJ04743.1"/>
    </source>
</evidence>
<accession>A0A0C9T001</accession>
<organism evidence="1 2">
    <name type="scientific">Paxillus involutus ATCC 200175</name>
    <dbReference type="NCBI Taxonomy" id="664439"/>
    <lineage>
        <taxon>Eukaryota</taxon>
        <taxon>Fungi</taxon>
        <taxon>Dikarya</taxon>
        <taxon>Basidiomycota</taxon>
        <taxon>Agaricomycotina</taxon>
        <taxon>Agaricomycetes</taxon>
        <taxon>Agaricomycetidae</taxon>
        <taxon>Boletales</taxon>
        <taxon>Paxilineae</taxon>
        <taxon>Paxillaceae</taxon>
        <taxon>Paxillus</taxon>
    </lineage>
</organism>
<proteinExistence type="predicted"/>
<dbReference type="EMBL" id="KN821552">
    <property type="protein sequence ID" value="KIJ04743.1"/>
    <property type="molecule type" value="Genomic_DNA"/>
</dbReference>
<sequence>MNVIDYSLTLFYRPRFGVCDFYFIEIVLVVVEKTPKHPLVPPPLPHPTSPFLYALQKRLLLTVLLKANRRMTKHHRTSTNSVSESPALAVSFSSRGTDAMPANTYIFHGSRTEPSPPFFATTCPIPAQQLNSTVPGLSLPTHLTMHHVSLCPYDTLQQNLYPEPVP</sequence>
<dbReference type="AlphaFoldDB" id="A0A0C9T001"/>
<keyword evidence="2" id="KW-1185">Reference proteome</keyword>
<dbReference type="Proteomes" id="UP000053647">
    <property type="component" value="Unassembled WGS sequence"/>
</dbReference>
<evidence type="ECO:0000313" key="2">
    <source>
        <dbReference type="Proteomes" id="UP000053647"/>
    </source>
</evidence>
<dbReference type="HOGENOM" id="CLU_1603268_0_0_1"/>